<dbReference type="OrthoDB" id="6287725at2759"/>
<evidence type="ECO:0008006" key="7">
    <source>
        <dbReference type="Google" id="ProtNLM"/>
    </source>
</evidence>
<accession>A0A507D2R3</accession>
<dbReference type="InterPro" id="IPR025614">
    <property type="entry name" value="Cell_morpho_N"/>
</dbReference>
<dbReference type="EMBL" id="QEAM01000130">
    <property type="protein sequence ID" value="TPX45762.1"/>
    <property type="molecule type" value="Genomic_DNA"/>
</dbReference>
<feature type="compositionally biased region" description="Low complexity" evidence="1">
    <location>
        <begin position="2701"/>
        <end position="2720"/>
    </location>
</feature>
<gene>
    <name evidence="5" type="ORF">SeLEV6574_g03678</name>
</gene>
<evidence type="ECO:0000259" key="3">
    <source>
        <dbReference type="Pfam" id="PF14225"/>
    </source>
</evidence>
<reference evidence="5 6" key="1">
    <citation type="journal article" date="2019" name="Sci. Rep.">
        <title>Comparative genomics of chytrid fungi reveal insights into the obligate biotrophic and pathogenic lifestyle of Synchytrium endobioticum.</title>
        <authorList>
            <person name="van de Vossenberg B.T.L.H."/>
            <person name="Warris S."/>
            <person name="Nguyen H.D.T."/>
            <person name="van Gent-Pelzer M.P.E."/>
            <person name="Joly D.L."/>
            <person name="van de Geest H.C."/>
            <person name="Bonants P.J.M."/>
            <person name="Smith D.S."/>
            <person name="Levesque C.A."/>
            <person name="van der Lee T.A.J."/>
        </authorList>
    </citation>
    <scope>NUCLEOTIDE SEQUENCE [LARGE SCALE GENOMIC DNA]</scope>
    <source>
        <strain evidence="5 6">LEV6574</strain>
    </source>
</reference>
<dbReference type="GO" id="GO:0030427">
    <property type="term" value="C:site of polarized growth"/>
    <property type="evidence" value="ECO:0007669"/>
    <property type="project" value="TreeGrafter"/>
</dbReference>
<dbReference type="InterPro" id="IPR029473">
    <property type="entry name" value="MOR2-PAG1_mid"/>
</dbReference>
<feature type="region of interest" description="Disordered" evidence="1">
    <location>
        <begin position="2544"/>
        <end position="2614"/>
    </location>
</feature>
<feature type="compositionally biased region" description="Polar residues" evidence="1">
    <location>
        <begin position="2580"/>
        <end position="2596"/>
    </location>
</feature>
<name>A0A507D2R3_9FUNG</name>
<protein>
    <recommendedName>
        <fullName evidence="7">Cell morphogenesis protein N-terminal domain-containing protein</fullName>
    </recommendedName>
</protein>
<dbReference type="GO" id="GO:0000902">
    <property type="term" value="P:cell morphogenesis"/>
    <property type="evidence" value="ECO:0007669"/>
    <property type="project" value="InterPro"/>
</dbReference>
<dbReference type="InterPro" id="IPR039867">
    <property type="entry name" value="Furry/Tao3/Mor2"/>
</dbReference>
<dbReference type="VEuPathDB" id="FungiDB:SeMB42_g01948"/>
<feature type="compositionally biased region" description="Low complexity" evidence="1">
    <location>
        <begin position="1196"/>
        <end position="1209"/>
    </location>
</feature>
<dbReference type="InterPro" id="IPR025481">
    <property type="entry name" value="Cell_Morphogen_C"/>
</dbReference>
<evidence type="ECO:0000259" key="4">
    <source>
        <dbReference type="Pfam" id="PF14228"/>
    </source>
</evidence>
<dbReference type="PANTHER" id="PTHR12295">
    <property type="entry name" value="FURRY-RELATED"/>
    <property type="match status" value="1"/>
</dbReference>
<dbReference type="InterPro" id="IPR016024">
    <property type="entry name" value="ARM-type_fold"/>
</dbReference>
<feature type="domain" description="Cell morphogenesis central region" evidence="4">
    <location>
        <begin position="1506"/>
        <end position="1712"/>
    </location>
</feature>
<feature type="compositionally biased region" description="Polar residues" evidence="1">
    <location>
        <begin position="1180"/>
        <end position="1195"/>
    </location>
</feature>
<feature type="region of interest" description="Disordered" evidence="1">
    <location>
        <begin position="18"/>
        <end position="84"/>
    </location>
</feature>
<dbReference type="Proteomes" id="UP000320475">
    <property type="component" value="Unassembled WGS sequence"/>
</dbReference>
<feature type="domain" description="Cell morphogenesis central region" evidence="4">
    <location>
        <begin position="1206"/>
        <end position="1466"/>
    </location>
</feature>
<feature type="domain" description="Cell morphogenesis central region" evidence="4">
    <location>
        <begin position="1933"/>
        <end position="2088"/>
    </location>
</feature>
<feature type="compositionally biased region" description="Polar residues" evidence="1">
    <location>
        <begin position="2721"/>
        <end position="2730"/>
    </location>
</feature>
<evidence type="ECO:0000256" key="1">
    <source>
        <dbReference type="SAM" id="MobiDB-lite"/>
    </source>
</evidence>
<evidence type="ECO:0000259" key="2">
    <source>
        <dbReference type="Pfam" id="PF14222"/>
    </source>
</evidence>
<feature type="domain" description="Cell morphogenesis protein N-terminal" evidence="2">
    <location>
        <begin position="587"/>
        <end position="830"/>
    </location>
</feature>
<feature type="region of interest" description="Disordered" evidence="1">
    <location>
        <begin position="2701"/>
        <end position="2730"/>
    </location>
</feature>
<evidence type="ECO:0000313" key="5">
    <source>
        <dbReference type="EMBL" id="TPX45762.1"/>
    </source>
</evidence>
<dbReference type="Pfam" id="PF14222">
    <property type="entry name" value="MOR2-PAG1_N"/>
    <property type="match status" value="2"/>
</dbReference>
<comment type="caution">
    <text evidence="5">The sequence shown here is derived from an EMBL/GenBank/DDBJ whole genome shotgun (WGS) entry which is preliminary data.</text>
</comment>
<organism evidence="5 6">
    <name type="scientific">Synchytrium endobioticum</name>
    <dbReference type="NCBI Taxonomy" id="286115"/>
    <lineage>
        <taxon>Eukaryota</taxon>
        <taxon>Fungi</taxon>
        <taxon>Fungi incertae sedis</taxon>
        <taxon>Chytridiomycota</taxon>
        <taxon>Chytridiomycota incertae sedis</taxon>
        <taxon>Chytridiomycetes</taxon>
        <taxon>Synchytriales</taxon>
        <taxon>Synchytriaceae</taxon>
        <taxon>Synchytrium</taxon>
    </lineage>
</organism>
<feature type="domain" description="Cell morphogenesis protein N-terminal" evidence="2">
    <location>
        <begin position="190"/>
        <end position="508"/>
    </location>
</feature>
<dbReference type="GO" id="GO:0005938">
    <property type="term" value="C:cell cortex"/>
    <property type="evidence" value="ECO:0007669"/>
    <property type="project" value="TreeGrafter"/>
</dbReference>
<dbReference type="Pfam" id="PF14228">
    <property type="entry name" value="MOR2-PAG1_mid"/>
    <property type="match status" value="3"/>
</dbReference>
<dbReference type="SUPFAM" id="SSF48371">
    <property type="entry name" value="ARM repeat"/>
    <property type="match status" value="1"/>
</dbReference>
<evidence type="ECO:0000313" key="6">
    <source>
        <dbReference type="Proteomes" id="UP000320475"/>
    </source>
</evidence>
<feature type="domain" description="Cell morphogenesis protein C-terminal" evidence="3">
    <location>
        <begin position="2138"/>
        <end position="2417"/>
    </location>
</feature>
<sequence>MSDFDALFLGSRSATPTTSMILPMASSGNHGASTTPSRFTPSASPGLGAMLATSSPATSRKSSSQHTHPDNAADSSEPPDATTQPSQFVLHSLFARFILEADTKMNALLYLQLDRDVDLSLPLRLGQDPLFDRLLQALGSMAKHCPKLMIDSLSLWRRNKGEFSNRETNVNISALYPQLKGKDMDAVLKERKMYIANFISCRAFMEVVKNLTDQTMSSELADQLDDMCFSQLQKADPDLVLKAANRQANIDAFSSLIGCISGLKFASVSDRYVLELRKFDKGIIKENKLELIIRCMRYLQLKIYPMDALEETAEFLQTCAEIFSNTHSQKIKHAFSDVFVELLDPVAAVATAEVNLPAWMKTVETIFPKASRMITKQRHLEEALPLLTTLLCVSKRDFFHKSWGTLAELCVTKFRDKNLKTMAITSLIRLLWVYVNRHAETSAATALRRIDAFSQALFPRNRRGVIPEAINLDHFVQFVYIVCVKHLDHGMETLILPLMGLEHLMPAQTIGSATPTTTSSSHTLATVSSTPASSSTVGTMNVSSLTSSLPSSTMATVTTIPEDAGLTSFGMSSALAAPSIIVGDAVVNPERMIVGLRSLILILADVEEALANTATPVSTTSGSVIVEGRYTLQPPPFAIRGMVGSGLSLDSLNRLRDRPNKTSVVEINAPLPEKITQRMGAVVREAVERVNDVLGKVAIALDGACGWVLLIDVIPFSGAIPREPSAVNSLQNHPTRRASFSGEALSNTPERNMILPLDSLSQQPNPFGRDRQVLFDLMRVYIDCIPRLVPAGVSPRRLIEMLCRYALHADDGVRVASVRALKRIASLREEAARKRWTLGDDVEGLIGGILKIAADVSIGIVTDRFADVIAAMAYDGGETLVAGTLGFYVDLLDLWLREVEREEKTWPEREATSVVEEIEARGLFYLCSTSPAIRKLALKVITLAEQLDCKFKNVKSIQAVQQVTNGIYRGLNGIAALKAKRAASLASTLRASSSRMNRIIDECGSELVRRHYHDPVLASSTRSEQTKLAALQRREHTVDLLRHLIVSDNPEDAIVWTRCYPDLICRFFEYASPGALQICLKDATARFIALHPPVAAGAEMPNNRSFAQASKYGAAATERSKASLAATEDMMEQWRLYLVFICANHEVGKMSLSTPPESMLLAAVKPAELGRTRSDPSLYPNKTSILAGSTNSLNGPTTVSSSSTTATPPNKHQNNNTSLKHILSLVLPLLSCERVMVRQGIVAALGCLNWRSYKELLDDLYPYMKQVMDDMKSRLAAPTAQRKYTSATGNQGKRMERLRMEVTHLLGLVANFAEHHQYRHAESMMGQVLTFVSECMRFLSDAEVQSEWEHQMLRYYFAGLLDRFYNQVVTAVEKDGKSEETVYQHIPFETRLALFRLLEGWCGYGQFSGMTRDREAKMMLAVLDQVKDIRERGSLTTTMEEQRKALEIAALKAMAALCRGPLVPPNSANFLDTQPSSIHHPDAFDLSSLTSWIDSLLSSPDEKVQSVARSALFALLDNNRKDEHLIEHMVKQCYEGAPASNVTCGYFGVLVEVWCKPDTPIEDSLKHIARVICLALYKATDGNASVRRGAAALLKAVNSMLKAGKVMDRHNNDNIGSVDSLMANAYETYEEAAMTSALPAIYKYAQAGVSARFAQEYPHLTFEMLSEMVQRIEMLSAAIQAALTNSTCRQEIHDILVSMVPWARNIALVSFLPEGDDSFSGTSSQHNPSLHSQSIFLFKPVSPSDVFLTNLFALTVKYGDDYVAELEDIWVQLVDRLEPEPDSVEGEDLVARLKRRQERVMREDAMVAVCEQNIQVIIDFLLQIGVQRRNPKFVNYAKKIVVFLGRTSVSSQLIDFVIGRIHPKALVPSGVNSVAIALERTAEGDGNMDGFGSERMTGNDGRLQIASGAKAGDGSLFVVDLEQVLIEMPKRPAFSKGQLACVMLVDLAIEYGDLLRQYLPLLLHVIFVQLDHFIAIICEQSRLLLVNLIRSILTSSIDSIDPAEMVTVLAKDNKRLWVYEDITQLKRVLESTDQLSTLALEIVDLFSSTYANLAQQWGEIALVWGTSCPVRHVACRSLQLFRTLRPSFGLRMLGDVLGRLAVTVGDATEEIQGFALEILATLHSMCDSLEPDQLAVFPQFFWVAAAILHSPHECEFVEGVGLLRKVIDKINLQDASIKKLVTQNLPSRWRGPFVGVQPLLLNGLYSAESEPITLSLMNSLLIIEDDTLIDTTSARVLHSILANLPQLLQALEVDLKSNSGITGHSSSTGSYGYSHHMSTEAATKMPILHQNLKIAAELAVLAERKGFAALGRLLTSYSLRKFRSKDDFLRQLCIFIRDAFSEHEQSTIQLLVGQLSNRVTAYRRRTLKTIHVLFGSLDVIRRVELATFADDGLLMPLLQLLQTELVNDTLEVLDEILPGFLMAGEGNTRIMTDVLVAQKIGANIMSMTRKEVKEGTGWKIRDVAAAVKQARYNIGGVSSTCAGTEFLPVGRPKSGIKAYAFGAVSSESSAQSSPLVRSTPFAFLGDNVLAALNELDAFWQDQKGNETSHTSNNINNTNVKSNNKASTPQQQAISPGMRQDSLQSVAQSMASLATTDANRDPSVMPRSGGTDRDESSLYDLFVENYGPALEGEDRVDPDDDERGSTAARMSVPGIGDNLAVLDHGLNLIVGVLHGERPFAINVPSMSEDTPIPECEVAAGTDLSSDTSESSSVIISNSNLSQGASGSQQHSWRGSGEKCCETCSTVWDRDDNAARNISAAPTQSRINHVSQFLKSRSDIGYESSVQEYAKAEGYYYTYFGSPNGGAKNEIRSELRNQSLCIMV</sequence>
<feature type="compositionally biased region" description="Polar residues" evidence="1">
    <location>
        <begin position="18"/>
        <end position="43"/>
    </location>
</feature>
<proteinExistence type="predicted"/>
<feature type="compositionally biased region" description="Low complexity" evidence="1">
    <location>
        <begin position="52"/>
        <end position="64"/>
    </location>
</feature>
<dbReference type="Pfam" id="PF14225">
    <property type="entry name" value="MOR2-PAG1_C"/>
    <property type="match status" value="1"/>
</dbReference>
<dbReference type="PANTHER" id="PTHR12295:SF30">
    <property type="entry name" value="PROTEIN FURRY"/>
    <property type="match status" value="1"/>
</dbReference>
<feature type="compositionally biased region" description="Low complexity" evidence="1">
    <location>
        <begin position="2545"/>
        <end position="2567"/>
    </location>
</feature>
<feature type="region of interest" description="Disordered" evidence="1">
    <location>
        <begin position="2627"/>
        <end position="2649"/>
    </location>
</feature>
<feature type="region of interest" description="Disordered" evidence="1">
    <location>
        <begin position="1172"/>
        <end position="1215"/>
    </location>
</feature>